<dbReference type="SUPFAM" id="SSF51412">
    <property type="entry name" value="Inosine monophosphate dehydrogenase (IMPDH)"/>
    <property type="match status" value="1"/>
</dbReference>
<evidence type="ECO:0000313" key="6">
    <source>
        <dbReference type="EMBL" id="MFB9205746.1"/>
    </source>
</evidence>
<evidence type="ECO:0000256" key="2">
    <source>
        <dbReference type="ARBA" id="ARBA00022679"/>
    </source>
</evidence>
<dbReference type="EC" id="2.3.1.39" evidence="1"/>
<name>A0ABV5IMH6_9ACTN</name>
<dbReference type="InterPro" id="IPR049489">
    <property type="entry name" value="FabD-like_helical_ins"/>
</dbReference>
<dbReference type="RefSeq" id="WP_189649477.1">
    <property type="nucleotide sequence ID" value="NZ_BMRC01000010.1"/>
</dbReference>
<dbReference type="GO" id="GO:0004314">
    <property type="term" value="F:[acyl-carrier-protein] S-malonyltransferase activity"/>
    <property type="evidence" value="ECO:0007669"/>
    <property type="project" value="UniProtKB-EC"/>
</dbReference>
<dbReference type="Gene3D" id="3.30.70.250">
    <property type="entry name" value="Malonyl-CoA ACP transacylase, ACP-binding"/>
    <property type="match status" value="1"/>
</dbReference>
<dbReference type="CDD" id="cd04742">
    <property type="entry name" value="NPD_FabD"/>
    <property type="match status" value="1"/>
</dbReference>
<dbReference type="PANTHER" id="PTHR42681:SF1">
    <property type="entry name" value="MALONYL-COA-ACYL CARRIER PROTEIN TRANSACYLASE, MITOCHONDRIAL"/>
    <property type="match status" value="1"/>
</dbReference>
<dbReference type="InterPro" id="IPR013785">
    <property type="entry name" value="Aldolase_TIM"/>
</dbReference>
<dbReference type="InterPro" id="IPR014043">
    <property type="entry name" value="Acyl_transferase_dom"/>
</dbReference>
<dbReference type="InterPro" id="IPR014179">
    <property type="entry name" value="PfaD-like_TIM-barrel"/>
</dbReference>
<evidence type="ECO:0000256" key="4">
    <source>
        <dbReference type="ARBA" id="ARBA00048462"/>
    </source>
</evidence>
<dbReference type="SMART" id="SM00827">
    <property type="entry name" value="PKS_AT"/>
    <property type="match status" value="1"/>
</dbReference>
<evidence type="ECO:0000256" key="3">
    <source>
        <dbReference type="ARBA" id="ARBA00023315"/>
    </source>
</evidence>
<comment type="caution">
    <text evidence="6">The sequence shown here is derived from an EMBL/GenBank/DDBJ whole genome shotgun (WGS) entry which is preliminary data.</text>
</comment>
<dbReference type="Gene3D" id="3.40.366.10">
    <property type="entry name" value="Malonyl-Coenzyme A Acyl Carrier Protein, domain 2"/>
    <property type="match status" value="1"/>
</dbReference>
<sequence length="731" mass="79434">MSVVWVFPGQGSQRKGMGTGVLERYPDLCARADEILGYSVAELCDDPVRLRQTRYVQPALFTVNALSYLARKEAGDRPDYLAGHSLGEYAALFAAGCFDFETGLALVKRRGELMAEASGGTMAAVLGAEPERLEKLLAGTGVDIANYNSPEQVVLAGPKDELDALSRDVPGKWVPLSVSVPSHSRYMEPAAAAFAEALDGVHIAEPRVPVISNVTGRPYEVAEAAGLLRRQICNPVRWVDSLRYLMGRGVRELEEIGPGDVLGKLWEVTRRHPVETPAAPEPGISLGSAEFRADYRVRHAYLAGSMFKGIASADLVIRMGRAGLMAFFGAGGLTTDEIGKALDTIENGLGPDGAYGVNLLYGFDEEGLERETVDLLLRRDVRHVEAAAYPRITAPLVRYRYSGAHHDAAGRPVAVRHVLAKVSRPEVAAAFMRPAPPNILDRLVREGALTEAEARVAAELPVSGDVCVEADSAGHTDGRSPYALMPAILRLRDEEMAAHGYAKRIRVGASGGIGAPEAAAAAFVLGADFIVTGSVNQCTPEAGTSDAVKDLLAGLDVQDTAYAPAGDMFETGAQAQVARKGTLFPARAGQLYQLYRRHGSLEEIDERTRRTIQDKFFRRSFEEVWEETRAFLAARRPGELARAERDPKHRMALVFRWYFVHTIRLALRGEAGRQVDYQVHCGPAMGAFNRWVAGTELADWRARHVDVIADRLMEAAAGLLEARLRDLTKDG</sequence>
<dbReference type="Pfam" id="PF00698">
    <property type="entry name" value="Acyl_transf_1"/>
    <property type="match status" value="1"/>
</dbReference>
<reference evidence="6 7" key="1">
    <citation type="submission" date="2024-09" db="EMBL/GenBank/DDBJ databases">
        <authorList>
            <person name="Sun Q."/>
            <person name="Mori K."/>
        </authorList>
    </citation>
    <scope>NUCLEOTIDE SEQUENCE [LARGE SCALE GENOMIC DNA]</scope>
    <source>
        <strain evidence="6 7">CCM 3426</strain>
    </source>
</reference>
<organism evidence="6 7">
    <name type="scientific">Nonomuraea spiralis</name>
    <dbReference type="NCBI Taxonomy" id="46182"/>
    <lineage>
        <taxon>Bacteria</taxon>
        <taxon>Bacillati</taxon>
        <taxon>Actinomycetota</taxon>
        <taxon>Actinomycetes</taxon>
        <taxon>Streptosporangiales</taxon>
        <taxon>Streptosporangiaceae</taxon>
        <taxon>Nonomuraea</taxon>
    </lineage>
</organism>
<dbReference type="Proteomes" id="UP001589647">
    <property type="component" value="Unassembled WGS sequence"/>
</dbReference>
<dbReference type="Pfam" id="PF21607">
    <property type="entry name" value="FabD_helical_ins"/>
    <property type="match status" value="1"/>
</dbReference>
<dbReference type="SUPFAM" id="SSF52151">
    <property type="entry name" value="FabD/lysophospholipase-like"/>
    <property type="match status" value="1"/>
</dbReference>
<dbReference type="SUPFAM" id="SSF55048">
    <property type="entry name" value="Probable ACP-binding domain of malonyl-CoA ACP transacylase"/>
    <property type="match status" value="1"/>
</dbReference>
<evidence type="ECO:0000313" key="7">
    <source>
        <dbReference type="Proteomes" id="UP001589647"/>
    </source>
</evidence>
<keyword evidence="7" id="KW-1185">Reference proteome</keyword>
<evidence type="ECO:0000256" key="1">
    <source>
        <dbReference type="ARBA" id="ARBA00013258"/>
    </source>
</evidence>
<comment type="catalytic activity">
    <reaction evidence="4">
        <text>holo-[ACP] + malonyl-CoA = malonyl-[ACP] + CoA</text>
        <dbReference type="Rhea" id="RHEA:41792"/>
        <dbReference type="Rhea" id="RHEA-COMP:9623"/>
        <dbReference type="Rhea" id="RHEA-COMP:9685"/>
        <dbReference type="ChEBI" id="CHEBI:57287"/>
        <dbReference type="ChEBI" id="CHEBI:57384"/>
        <dbReference type="ChEBI" id="CHEBI:64479"/>
        <dbReference type="ChEBI" id="CHEBI:78449"/>
        <dbReference type="EC" id="2.3.1.39"/>
    </reaction>
</comment>
<accession>A0ABV5IMH6</accession>
<dbReference type="InterPro" id="IPR016036">
    <property type="entry name" value="Malonyl_transacylase_ACP-bd"/>
</dbReference>
<dbReference type="NCBIfam" id="TIGR02814">
    <property type="entry name" value="pfaD_fam"/>
    <property type="match status" value="1"/>
</dbReference>
<keyword evidence="3 6" id="KW-0012">Acyltransferase</keyword>
<protein>
    <recommendedName>
        <fullName evidence="1">[acyl-carrier-protein] S-malonyltransferase</fullName>
        <ecNumber evidence="1">2.3.1.39</ecNumber>
    </recommendedName>
</protein>
<dbReference type="InterPro" id="IPR001227">
    <property type="entry name" value="Ac_transferase_dom_sf"/>
</dbReference>
<dbReference type="InterPro" id="IPR050858">
    <property type="entry name" value="Mal-CoA-ACP_Trans/PKS_FabD"/>
</dbReference>
<dbReference type="NCBIfam" id="TIGR00128">
    <property type="entry name" value="fabD"/>
    <property type="match status" value="1"/>
</dbReference>
<dbReference type="InterPro" id="IPR016035">
    <property type="entry name" value="Acyl_Trfase/lysoPLipase"/>
</dbReference>
<feature type="domain" description="Malonyl-CoA:ACP transacylase (MAT)" evidence="5">
    <location>
        <begin position="6"/>
        <end position="310"/>
    </location>
</feature>
<gene>
    <name evidence="6" type="primary">fabD</name>
    <name evidence="6" type="ORF">ACFFV7_31435</name>
</gene>
<dbReference type="Gene3D" id="3.20.20.70">
    <property type="entry name" value="Aldolase class I"/>
    <property type="match status" value="1"/>
</dbReference>
<dbReference type="InterPro" id="IPR004410">
    <property type="entry name" value="Malonyl_CoA-ACP_transAc_FabD"/>
</dbReference>
<proteinExistence type="predicted"/>
<keyword evidence="2 6" id="KW-0808">Transferase</keyword>
<dbReference type="EMBL" id="JBHMEI010000030">
    <property type="protein sequence ID" value="MFB9205746.1"/>
    <property type="molecule type" value="Genomic_DNA"/>
</dbReference>
<dbReference type="PANTHER" id="PTHR42681">
    <property type="entry name" value="MALONYL-COA-ACYL CARRIER PROTEIN TRANSACYLASE, MITOCHONDRIAL"/>
    <property type="match status" value="1"/>
</dbReference>
<evidence type="ECO:0000259" key="5">
    <source>
        <dbReference type="SMART" id="SM00827"/>
    </source>
</evidence>